<proteinExistence type="predicted"/>
<dbReference type="EMBL" id="OU900106">
    <property type="protein sequence ID" value="CAG9857354.1"/>
    <property type="molecule type" value="Genomic_DNA"/>
</dbReference>
<feature type="binding site" evidence="18">
    <location>
        <position position="169"/>
    </location>
    <ligand>
        <name>substrate</name>
    </ligand>
</feature>
<dbReference type="FunFam" id="3.40.50.300:FF:001026">
    <property type="entry name" value="Phosphomevalonate kinase"/>
    <property type="match status" value="1"/>
</dbReference>
<keyword evidence="13" id="KW-0756">Sterol biosynthesis</keyword>
<keyword evidence="20" id="KW-1185">Reference proteome</keyword>
<evidence type="ECO:0000256" key="7">
    <source>
        <dbReference type="ARBA" id="ARBA00022679"/>
    </source>
</evidence>
<keyword evidence="7" id="KW-0808">Transferase</keyword>
<feature type="binding site" evidence="18">
    <location>
        <position position="140"/>
    </location>
    <ligand>
        <name>ATP</name>
        <dbReference type="ChEBI" id="CHEBI:30616"/>
    </ligand>
</feature>
<feature type="binding site" evidence="18">
    <location>
        <begin position="15"/>
        <end position="21"/>
    </location>
    <ligand>
        <name>ATP</name>
        <dbReference type="ChEBI" id="CHEBI:30616"/>
    </ligand>
</feature>
<keyword evidence="11 18" id="KW-0067">ATP-binding</keyword>
<dbReference type="GO" id="GO:0005524">
    <property type="term" value="F:ATP binding"/>
    <property type="evidence" value="ECO:0007669"/>
    <property type="project" value="UniProtKB-KW"/>
</dbReference>
<evidence type="ECO:0000256" key="14">
    <source>
        <dbReference type="ARBA" id="ARBA00023098"/>
    </source>
</evidence>
<dbReference type="NCBIfam" id="TIGR01223">
    <property type="entry name" value="Pmev_kin_anim"/>
    <property type="match status" value="1"/>
</dbReference>
<dbReference type="GO" id="GO:0005829">
    <property type="term" value="C:cytosol"/>
    <property type="evidence" value="ECO:0007669"/>
    <property type="project" value="UniProtKB-SubCell"/>
</dbReference>
<keyword evidence="9" id="KW-0418">Kinase</keyword>
<sequence length="193" mass="22066">MAAPLPRTILLFSGKRKSGKDYICNKLKNALGDENCTVIRISEPLKAIYAKRHDLDLQELLSEGPYKEIYRSDMIEWSDVERGENPGIFCRAACESAILKPVWIVSDVRRKTDIEWFSREYGDLIKTIRITADVGVREQRGYVYTKGVDDVASECNLDDFDRWNLIISNNNSEDCESALETILKLVQNGQNQK</sequence>
<dbReference type="PANTHER" id="PTHR13101:SF1">
    <property type="entry name" value="PHOSPHOMEVALONATE KINASE"/>
    <property type="match status" value="1"/>
</dbReference>
<reference evidence="19" key="1">
    <citation type="submission" date="2022-01" db="EMBL/GenBank/DDBJ databases">
        <authorList>
            <person name="King R."/>
        </authorList>
    </citation>
    <scope>NUCLEOTIDE SEQUENCE</scope>
</reference>
<name>A0A9N9TNM7_PHYSR</name>
<evidence type="ECO:0000256" key="5">
    <source>
        <dbReference type="ARBA" id="ARBA00022516"/>
    </source>
</evidence>
<keyword evidence="4" id="KW-0963">Cytoplasm</keyword>
<evidence type="ECO:0000256" key="18">
    <source>
        <dbReference type="PIRSR" id="PIRSR036639-1"/>
    </source>
</evidence>
<evidence type="ECO:0000256" key="1">
    <source>
        <dbReference type="ARBA" id="ARBA00004514"/>
    </source>
</evidence>
<dbReference type="SUPFAM" id="SSF52540">
    <property type="entry name" value="P-loop containing nucleoside triphosphate hydrolases"/>
    <property type="match status" value="1"/>
</dbReference>
<keyword evidence="15" id="KW-1207">Sterol metabolism</keyword>
<evidence type="ECO:0000256" key="11">
    <source>
        <dbReference type="ARBA" id="ARBA00022840"/>
    </source>
</evidence>
<organism evidence="19 20">
    <name type="scientific">Phyllotreta striolata</name>
    <name type="common">Striped flea beetle</name>
    <name type="synonym">Crioceris striolata</name>
    <dbReference type="NCBI Taxonomy" id="444603"/>
    <lineage>
        <taxon>Eukaryota</taxon>
        <taxon>Metazoa</taxon>
        <taxon>Ecdysozoa</taxon>
        <taxon>Arthropoda</taxon>
        <taxon>Hexapoda</taxon>
        <taxon>Insecta</taxon>
        <taxon>Pterygota</taxon>
        <taxon>Neoptera</taxon>
        <taxon>Endopterygota</taxon>
        <taxon>Coleoptera</taxon>
        <taxon>Polyphaga</taxon>
        <taxon>Cucujiformia</taxon>
        <taxon>Chrysomeloidea</taxon>
        <taxon>Chrysomelidae</taxon>
        <taxon>Galerucinae</taxon>
        <taxon>Alticini</taxon>
        <taxon>Phyllotreta</taxon>
    </lineage>
</organism>
<keyword evidence="6" id="KW-0153">Cholesterol metabolism</keyword>
<accession>A0A9N9TNM7</accession>
<dbReference type="Pfam" id="PF04275">
    <property type="entry name" value="P-mevalo_kinase"/>
    <property type="match status" value="1"/>
</dbReference>
<evidence type="ECO:0000256" key="17">
    <source>
        <dbReference type="ARBA" id="ARBA00034549"/>
    </source>
</evidence>
<comment type="pathway">
    <text evidence="2">Isoprenoid biosynthesis; isopentenyl diphosphate biosynthesis via mevalonate pathway; isopentenyl diphosphate from (R)-mevalonate: step 2/3.</text>
</comment>
<keyword evidence="12" id="KW-0752">Steroid biosynthesis</keyword>
<keyword evidence="5" id="KW-0444">Lipid biosynthesis</keyword>
<dbReference type="EC" id="2.7.4.2" evidence="3"/>
<dbReference type="AlphaFoldDB" id="A0A9N9TNM7"/>
<evidence type="ECO:0000256" key="10">
    <source>
        <dbReference type="ARBA" id="ARBA00022778"/>
    </source>
</evidence>
<evidence type="ECO:0000256" key="8">
    <source>
        <dbReference type="ARBA" id="ARBA00022741"/>
    </source>
</evidence>
<protein>
    <recommendedName>
        <fullName evidence="17">Phosphomevalonate kinase</fullName>
        <ecNumber evidence="3">2.7.4.2</ecNumber>
    </recommendedName>
</protein>
<evidence type="ECO:0000256" key="15">
    <source>
        <dbReference type="ARBA" id="ARBA00023166"/>
    </source>
</evidence>
<dbReference type="PIRSF" id="PIRSF036639">
    <property type="entry name" value="PMK_anim"/>
    <property type="match status" value="1"/>
</dbReference>
<evidence type="ECO:0000256" key="6">
    <source>
        <dbReference type="ARBA" id="ARBA00022548"/>
    </source>
</evidence>
<evidence type="ECO:0000256" key="2">
    <source>
        <dbReference type="ARBA" id="ARBA00005017"/>
    </source>
</evidence>
<evidence type="ECO:0000313" key="20">
    <source>
        <dbReference type="Proteomes" id="UP001153712"/>
    </source>
</evidence>
<keyword evidence="8 18" id="KW-0547">Nucleotide-binding</keyword>
<evidence type="ECO:0000256" key="9">
    <source>
        <dbReference type="ARBA" id="ARBA00022777"/>
    </source>
</evidence>
<comment type="subcellular location">
    <subcellularLocation>
        <location evidence="1">Cytoplasm</location>
        <location evidence="1">Cytosol</location>
    </subcellularLocation>
</comment>
<dbReference type="GO" id="GO:0006695">
    <property type="term" value="P:cholesterol biosynthetic process"/>
    <property type="evidence" value="ECO:0007669"/>
    <property type="project" value="UniProtKB-KW"/>
</dbReference>
<evidence type="ECO:0000256" key="4">
    <source>
        <dbReference type="ARBA" id="ARBA00022490"/>
    </source>
</evidence>
<dbReference type="OrthoDB" id="2401875at2759"/>
<evidence type="ECO:0000256" key="3">
    <source>
        <dbReference type="ARBA" id="ARBA00012958"/>
    </source>
</evidence>
<evidence type="ECO:0000256" key="16">
    <source>
        <dbReference type="ARBA" id="ARBA00023221"/>
    </source>
</evidence>
<keyword evidence="10" id="KW-0152">Cholesterol biosynthesis</keyword>
<keyword evidence="14" id="KW-0443">Lipid metabolism</keyword>
<dbReference type="PANTHER" id="PTHR13101">
    <property type="entry name" value="PHOSPHOMEVALONATE KINASE"/>
    <property type="match status" value="1"/>
</dbReference>
<dbReference type="Proteomes" id="UP001153712">
    <property type="component" value="Chromosome 13"/>
</dbReference>
<dbReference type="Gene3D" id="3.40.50.300">
    <property type="entry name" value="P-loop containing nucleotide triphosphate hydrolases"/>
    <property type="match status" value="1"/>
</dbReference>
<evidence type="ECO:0000313" key="19">
    <source>
        <dbReference type="EMBL" id="CAG9857354.1"/>
    </source>
</evidence>
<dbReference type="InterPro" id="IPR005919">
    <property type="entry name" value="Pmev_kin_anim"/>
</dbReference>
<dbReference type="GO" id="GO:0004631">
    <property type="term" value="F:phosphomevalonate kinase activity"/>
    <property type="evidence" value="ECO:0007669"/>
    <property type="project" value="UniProtKB-EC"/>
</dbReference>
<keyword evidence="16" id="KW-0753">Steroid metabolism</keyword>
<dbReference type="GO" id="GO:0019287">
    <property type="term" value="P:isopentenyl diphosphate biosynthetic process, mevalonate pathway"/>
    <property type="evidence" value="ECO:0007669"/>
    <property type="project" value="TreeGrafter"/>
</dbReference>
<gene>
    <name evidence="19" type="ORF">PHYEVI_LOCUS3759</name>
</gene>
<evidence type="ECO:0000256" key="13">
    <source>
        <dbReference type="ARBA" id="ARBA00023011"/>
    </source>
</evidence>
<evidence type="ECO:0000256" key="12">
    <source>
        <dbReference type="ARBA" id="ARBA00022955"/>
    </source>
</evidence>
<dbReference type="InterPro" id="IPR027417">
    <property type="entry name" value="P-loop_NTPase"/>
</dbReference>